<reference evidence="1 2" key="1">
    <citation type="submission" date="2015-12" db="EMBL/GenBank/DDBJ databases">
        <title>Diversity of Burkholderia near neighbor genomes.</title>
        <authorList>
            <person name="Sahl J."/>
            <person name="Wagner D."/>
            <person name="Keim P."/>
        </authorList>
    </citation>
    <scope>NUCLEOTIDE SEQUENCE [LARGE SCALE GENOMIC DNA]</scope>
    <source>
        <strain evidence="1 2">BDU6</strain>
    </source>
</reference>
<accession>A0A1B4FN12</accession>
<protein>
    <submittedName>
        <fullName evidence="1">Uncharacterized protein</fullName>
    </submittedName>
</protein>
<evidence type="ECO:0000313" key="1">
    <source>
        <dbReference type="EMBL" id="AOJ05054.1"/>
    </source>
</evidence>
<dbReference type="AlphaFoldDB" id="A0A1B4FN12"/>
<name>A0A1B4FN12_9BURK</name>
<organism evidence="1 2">
    <name type="scientific">Burkholderia mayonis</name>
    <dbReference type="NCBI Taxonomy" id="1385591"/>
    <lineage>
        <taxon>Bacteria</taxon>
        <taxon>Pseudomonadati</taxon>
        <taxon>Pseudomonadota</taxon>
        <taxon>Betaproteobacteria</taxon>
        <taxon>Burkholderiales</taxon>
        <taxon>Burkholderiaceae</taxon>
        <taxon>Burkholderia</taxon>
        <taxon>pseudomallei group</taxon>
    </lineage>
</organism>
<keyword evidence="2" id="KW-1185">Reference proteome</keyword>
<dbReference type="KEGG" id="buu:WS70_25350"/>
<gene>
    <name evidence="1" type="ORF">WS70_25350</name>
</gene>
<sequence length="132" mass="14803">MEKPFFRRLLLCIFRPMKFAHREGLLVREVHFRMFDTMSAVDFFVPPGGIDGGFGIRIKELVLVIHRYTDRCGVHDKAEPALGQIGDGAATVRQLRVPDDSVACFDAKGFDLQAGIFTTPHDFALVVNPEVI</sequence>
<dbReference type="Proteomes" id="UP000062519">
    <property type="component" value="Chromosome 2"/>
</dbReference>
<proteinExistence type="predicted"/>
<dbReference type="EMBL" id="CP013387">
    <property type="protein sequence ID" value="AOJ05054.1"/>
    <property type="molecule type" value="Genomic_DNA"/>
</dbReference>
<evidence type="ECO:0000313" key="2">
    <source>
        <dbReference type="Proteomes" id="UP000062519"/>
    </source>
</evidence>